<feature type="region of interest" description="Disordered" evidence="12">
    <location>
        <begin position="822"/>
        <end position="859"/>
    </location>
</feature>
<dbReference type="PANTHER" id="PTHR10242">
    <property type="entry name" value="8-OXOGUANINE DNA GLYCOSYLASE"/>
    <property type="match status" value="1"/>
</dbReference>
<dbReference type="Proteomes" id="UP000602905">
    <property type="component" value="Unassembled WGS sequence"/>
</dbReference>
<evidence type="ECO:0000256" key="6">
    <source>
        <dbReference type="ARBA" id="ARBA00023204"/>
    </source>
</evidence>
<dbReference type="Gene3D" id="3.30.310.40">
    <property type="match status" value="1"/>
</dbReference>
<dbReference type="Pfam" id="PF03152">
    <property type="entry name" value="UFD1_N1"/>
    <property type="match status" value="1"/>
</dbReference>
<dbReference type="Gene3D" id="1.10.340.30">
    <property type="entry name" value="Hypothetical protein, domain 2"/>
    <property type="match status" value="1"/>
</dbReference>
<keyword evidence="4" id="KW-0227">DNA damage</keyword>
<protein>
    <recommendedName>
        <fullName evidence="3">DNA-(apurinic or apyrimidinic site) lyase</fullName>
        <ecNumber evidence="3">4.2.99.18</ecNumber>
    </recommendedName>
</protein>
<dbReference type="InterPro" id="IPR003265">
    <property type="entry name" value="HhH-GPD_domain"/>
</dbReference>
<sequence length="1057" mass="116670">MFHDDDGMLPNPHGGLFAPSFGASSRRGRRTYDEYMKAYSMAMLPGRERANVSYGGKIMLPPSSLANLSDLDLESPWFFQLKNPSNQAATTHAGVLEFIAEEGCAHLPHWMMKTLRLNEGDPIRITNTTLPKGQFVKIQAQEKEFIEVSDPKAVLESSLRNFAALTQGDIFEIQYNMLTFSFLVMELKPDQPTGGGPAGINIIDTDLEVDFATPKGYVEPVRTPAAPPPTMAEKLKIDLGGSTPGSSRPGSSLGIAGPSAGPSADAPGGFDPFKGSGQTLAGRKTKGKGKSVRKIEEVDPSSTIIRTDKLRTMTTDDLENTARAPAPLGLPFGKLFFGYTVLPYKEPEVTTEETTPEPESTAFSGSGQTLGGGPQPSASSRPSGNKPPAPKPKTNWGKVFRVDSNVPSRDLRELYLTAYFPVNRYRVSSLEITNSTTSMVPIFKSIKLPLAQLNLKAVLKCGQSFRWTMVPLDPTNQDLKHTRIDDEANPHELPTEEWRLTLNDRVVCLRQTENELFYRAYFPTNAAPDLSDDAQDSTLLWLRDYFQLDIDLEALYADWSKRDAVFQKLAPRFLGIRILRQDPWENVVSFICSQNNHISRITSMVHSLCIHFSPPVCSSSDLPGSPLNTAWHSFPPPKALADPSVETKLRELGFGYRAKYIQKTATMLCEKHEDPMKALFELRRLSTSKARERLLELHGVGPKVADCILLMSLDKAEVVPVDTHVQQIATKMYGFKFQGKQPKAMNPKLYSEIASKFANTWGPYAGWAHSVLFTADLKSFANFGLNPAAAVVVDGATLPLPSPAPITGQIPAGELSASYFVKHEESSQRPASRKRKPKLERDSSLNIGEGEVQETPEDLTLAERVKRRNHFLRSMAEPVSHEPEKPNNPNEVEVHFADTVSVVTEVNKIAEAPLVDTPLELTTKEDTDAAKANEQIRRSASRDRDMKDEEGLTLKAPLRAASEESPIAPAEVADGVKKLDISSPTNKKRKSQDEIEQPNTKGSKGSRRGRKPGEDRDNPAKSSTQSSTSRRRNSIPSQNGPVRELRRSKRRKSTSSQ</sequence>
<feature type="compositionally biased region" description="Basic residues" evidence="12">
    <location>
        <begin position="1046"/>
        <end position="1057"/>
    </location>
</feature>
<keyword evidence="10" id="KW-0326">Glycosidase</keyword>
<accession>A0A8H7LX19</accession>
<evidence type="ECO:0000256" key="12">
    <source>
        <dbReference type="SAM" id="MobiDB-lite"/>
    </source>
</evidence>
<dbReference type="InterPro" id="IPR052054">
    <property type="entry name" value="Oxidative_DNA_repair_enzyme"/>
</dbReference>
<keyword evidence="5" id="KW-0378">Hydrolase</keyword>
<dbReference type="InterPro" id="IPR011257">
    <property type="entry name" value="DNA_glycosylase"/>
</dbReference>
<dbReference type="GO" id="GO:0006285">
    <property type="term" value="P:base-excision repair, AP site formation"/>
    <property type="evidence" value="ECO:0007669"/>
    <property type="project" value="TreeGrafter"/>
</dbReference>
<dbReference type="EC" id="4.2.99.18" evidence="3"/>
<dbReference type="EMBL" id="JACYCD010000047">
    <property type="protein sequence ID" value="KAF8711039.1"/>
    <property type="molecule type" value="Genomic_DNA"/>
</dbReference>
<comment type="subcellular location">
    <subcellularLocation>
        <location evidence="1">Nucleus</location>
    </subcellularLocation>
</comment>
<evidence type="ECO:0000313" key="14">
    <source>
        <dbReference type="EMBL" id="KAF8711039.1"/>
    </source>
</evidence>
<evidence type="ECO:0000256" key="3">
    <source>
        <dbReference type="ARBA" id="ARBA00012720"/>
    </source>
</evidence>
<evidence type="ECO:0000256" key="2">
    <source>
        <dbReference type="ARBA" id="ARBA00010679"/>
    </source>
</evidence>
<dbReference type="Gene3D" id="3.10.330.10">
    <property type="match status" value="1"/>
</dbReference>
<evidence type="ECO:0000259" key="13">
    <source>
        <dbReference type="SMART" id="SM00478"/>
    </source>
</evidence>
<evidence type="ECO:0000313" key="15">
    <source>
        <dbReference type="Proteomes" id="UP000602905"/>
    </source>
</evidence>
<comment type="similarity">
    <text evidence="2">Belongs to the type-1 OGG1 family.</text>
</comment>
<dbReference type="InterPro" id="IPR055418">
    <property type="entry name" value="UFD1_N2"/>
</dbReference>
<dbReference type="GO" id="GO:0005634">
    <property type="term" value="C:nucleus"/>
    <property type="evidence" value="ECO:0007669"/>
    <property type="project" value="UniProtKB-SubCell"/>
</dbReference>
<dbReference type="Gene3D" id="2.40.40.50">
    <property type="entry name" value="Ubiquitin fusion degradation protein UFD1, N-terminal domain"/>
    <property type="match status" value="1"/>
</dbReference>
<name>A0A8H7LX19_9AGAM</name>
<dbReference type="Pfam" id="PF07934">
    <property type="entry name" value="OGG_N"/>
    <property type="match status" value="1"/>
</dbReference>
<dbReference type="OrthoDB" id="238681at2759"/>
<feature type="region of interest" description="Disordered" evidence="12">
    <location>
        <begin position="920"/>
        <end position="1057"/>
    </location>
</feature>
<dbReference type="InterPro" id="IPR012904">
    <property type="entry name" value="OGG_N"/>
</dbReference>
<feature type="non-terminal residue" evidence="14">
    <location>
        <position position="1057"/>
    </location>
</feature>
<feature type="compositionally biased region" description="Basic residues" evidence="12">
    <location>
        <begin position="283"/>
        <end position="292"/>
    </location>
</feature>
<feature type="domain" description="HhH-GPD" evidence="13">
    <location>
        <begin position="592"/>
        <end position="764"/>
    </location>
</feature>
<evidence type="ECO:0000256" key="10">
    <source>
        <dbReference type="ARBA" id="ARBA00023295"/>
    </source>
</evidence>
<evidence type="ECO:0000256" key="5">
    <source>
        <dbReference type="ARBA" id="ARBA00022801"/>
    </source>
</evidence>
<evidence type="ECO:0000256" key="9">
    <source>
        <dbReference type="ARBA" id="ARBA00023268"/>
    </source>
</evidence>
<dbReference type="SMART" id="SM00478">
    <property type="entry name" value="ENDO3c"/>
    <property type="match status" value="1"/>
</dbReference>
<gene>
    <name evidence="14" type="ORF">RHS03_02472</name>
</gene>
<dbReference type="SUPFAM" id="SSF55945">
    <property type="entry name" value="TATA-box binding protein-like"/>
    <property type="match status" value="1"/>
</dbReference>
<dbReference type="Pfam" id="PF00730">
    <property type="entry name" value="HhH-GPD"/>
    <property type="match status" value="1"/>
</dbReference>
<keyword evidence="8" id="KW-0539">Nucleus</keyword>
<dbReference type="CDD" id="cd00056">
    <property type="entry name" value="ENDO3c"/>
    <property type="match status" value="1"/>
</dbReference>
<dbReference type="GO" id="GO:0034039">
    <property type="term" value="F:8-oxo-7,8-dihydroguanine DNA N-glycosylase activity"/>
    <property type="evidence" value="ECO:0007669"/>
    <property type="project" value="TreeGrafter"/>
</dbReference>
<comment type="catalytic activity">
    <reaction evidence="11">
        <text>2'-deoxyribonucleotide-(2'-deoxyribose 5'-phosphate)-2'-deoxyribonucleotide-DNA = a 3'-end 2'-deoxyribonucleotide-(2,3-dehydro-2,3-deoxyribose 5'-phosphate)-DNA + a 5'-end 5'-phospho-2'-deoxyribonucleoside-DNA + H(+)</text>
        <dbReference type="Rhea" id="RHEA:66592"/>
        <dbReference type="Rhea" id="RHEA-COMP:13180"/>
        <dbReference type="Rhea" id="RHEA-COMP:16897"/>
        <dbReference type="Rhea" id="RHEA-COMP:17067"/>
        <dbReference type="ChEBI" id="CHEBI:15378"/>
        <dbReference type="ChEBI" id="CHEBI:136412"/>
        <dbReference type="ChEBI" id="CHEBI:157695"/>
        <dbReference type="ChEBI" id="CHEBI:167181"/>
        <dbReference type="EC" id="4.2.99.18"/>
    </reaction>
</comment>
<dbReference type="GO" id="GO:0006289">
    <property type="term" value="P:nucleotide-excision repair"/>
    <property type="evidence" value="ECO:0007669"/>
    <property type="project" value="InterPro"/>
</dbReference>
<feature type="compositionally biased region" description="Basic and acidic residues" evidence="12">
    <location>
        <begin position="922"/>
        <end position="952"/>
    </location>
</feature>
<evidence type="ECO:0000256" key="1">
    <source>
        <dbReference type="ARBA" id="ARBA00004123"/>
    </source>
</evidence>
<dbReference type="Gene3D" id="1.10.1670.10">
    <property type="entry name" value="Helix-hairpin-Helix base-excision DNA repair enzymes (C-terminal)"/>
    <property type="match status" value="1"/>
</dbReference>
<evidence type="ECO:0000256" key="11">
    <source>
        <dbReference type="ARBA" id="ARBA00044632"/>
    </source>
</evidence>
<keyword evidence="9" id="KW-0511">Multifunctional enzyme</keyword>
<proteinExistence type="inferred from homology"/>
<evidence type="ECO:0000256" key="7">
    <source>
        <dbReference type="ARBA" id="ARBA00023239"/>
    </source>
</evidence>
<dbReference type="GO" id="GO:0003684">
    <property type="term" value="F:damaged DNA binding"/>
    <property type="evidence" value="ECO:0007669"/>
    <property type="project" value="InterPro"/>
</dbReference>
<dbReference type="PANTHER" id="PTHR10242:SF2">
    <property type="entry name" value="N-GLYCOSYLASE_DNA LYASE"/>
    <property type="match status" value="1"/>
</dbReference>
<dbReference type="SUPFAM" id="SSF48150">
    <property type="entry name" value="DNA-glycosylase"/>
    <property type="match status" value="1"/>
</dbReference>
<dbReference type="Pfam" id="PF24842">
    <property type="entry name" value="UFD1_N2"/>
    <property type="match status" value="1"/>
</dbReference>
<dbReference type="InterPro" id="IPR023170">
    <property type="entry name" value="HhH_base_excis_C"/>
</dbReference>
<dbReference type="InterPro" id="IPR042299">
    <property type="entry name" value="Ufd1-like_Nn"/>
</dbReference>
<organism evidence="14 15">
    <name type="scientific">Rhizoctonia solani</name>
    <dbReference type="NCBI Taxonomy" id="456999"/>
    <lineage>
        <taxon>Eukaryota</taxon>
        <taxon>Fungi</taxon>
        <taxon>Dikarya</taxon>
        <taxon>Basidiomycota</taxon>
        <taxon>Agaricomycotina</taxon>
        <taxon>Agaricomycetes</taxon>
        <taxon>Cantharellales</taxon>
        <taxon>Ceratobasidiaceae</taxon>
        <taxon>Rhizoctonia</taxon>
    </lineage>
</organism>
<feature type="region of interest" description="Disordered" evidence="12">
    <location>
        <begin position="218"/>
        <end position="300"/>
    </location>
</feature>
<evidence type="ECO:0000256" key="4">
    <source>
        <dbReference type="ARBA" id="ARBA00022763"/>
    </source>
</evidence>
<evidence type="ECO:0000256" key="8">
    <source>
        <dbReference type="ARBA" id="ARBA00023242"/>
    </source>
</evidence>
<dbReference type="GO" id="GO:0140078">
    <property type="term" value="F:class I DNA-(apurinic or apyrimidinic site) endonuclease activity"/>
    <property type="evidence" value="ECO:0007669"/>
    <property type="project" value="UniProtKB-EC"/>
</dbReference>
<keyword evidence="7" id="KW-0456">Lyase</keyword>
<reference evidence="14" key="1">
    <citation type="submission" date="2020-09" db="EMBL/GenBank/DDBJ databases">
        <title>Comparative genome analyses of four rice-infecting Rhizoctonia solani isolates reveal extensive enrichment of homogalacturonan modification genes.</title>
        <authorList>
            <person name="Lee D.-Y."/>
            <person name="Jeon J."/>
            <person name="Kim K.-T."/>
            <person name="Cheong K."/>
            <person name="Song H."/>
            <person name="Choi G."/>
            <person name="Ko J."/>
            <person name="Opiyo S.O."/>
            <person name="Zuo S."/>
            <person name="Madhav S."/>
            <person name="Lee Y.-H."/>
            <person name="Wang G.-L."/>
        </authorList>
    </citation>
    <scope>NUCLEOTIDE SEQUENCE</scope>
    <source>
        <strain evidence="14">AG1-IA WGL</strain>
    </source>
</reference>
<dbReference type="FunFam" id="1.10.1670.10:FF:000005">
    <property type="entry name" value="N-glycosylase/DNA lyase OGG1"/>
    <property type="match status" value="1"/>
</dbReference>
<comment type="caution">
    <text evidence="14">The sequence shown here is derived from an EMBL/GenBank/DDBJ whole genome shotgun (WGS) entry which is preliminary data.</text>
</comment>
<feature type="compositionally biased region" description="Low complexity" evidence="12">
    <location>
        <begin position="963"/>
        <end position="973"/>
    </location>
</feature>
<dbReference type="AlphaFoldDB" id="A0A8H7LX19"/>
<keyword evidence="6" id="KW-0234">DNA repair</keyword>
<feature type="compositionally biased region" description="Low complexity" evidence="12">
    <location>
        <begin position="239"/>
        <end position="269"/>
    </location>
</feature>
<dbReference type="InterPro" id="IPR055417">
    <property type="entry name" value="UFD1_N1"/>
</dbReference>
<feature type="region of interest" description="Disordered" evidence="12">
    <location>
        <begin position="348"/>
        <end position="398"/>
    </location>
</feature>